<dbReference type="PANTHER" id="PTHR34203">
    <property type="entry name" value="METHYLTRANSFERASE, FKBM FAMILY PROTEIN"/>
    <property type="match status" value="1"/>
</dbReference>
<keyword evidence="3" id="KW-1185">Reference proteome</keyword>
<organism evidence="2 3">
    <name type="scientific">Georgenia subflava</name>
    <dbReference type="NCBI Taxonomy" id="1622177"/>
    <lineage>
        <taxon>Bacteria</taxon>
        <taxon>Bacillati</taxon>
        <taxon>Actinomycetota</taxon>
        <taxon>Actinomycetes</taxon>
        <taxon>Micrococcales</taxon>
        <taxon>Bogoriellaceae</taxon>
        <taxon>Georgenia</taxon>
    </lineage>
</organism>
<dbReference type="GO" id="GO:0008168">
    <property type="term" value="F:methyltransferase activity"/>
    <property type="evidence" value="ECO:0007669"/>
    <property type="project" value="UniProtKB-KW"/>
</dbReference>
<accession>A0A6N7EIB9</accession>
<sequence length="276" mass="30661">MSGLCHDAPVTERRRTRAWAIVRLAGLARSTAESYATVWRRRPMVAFYRQFVDPGDLAFDVGSHAGNRVRVFRRIGAKVVAVEPQPELVTVLRWLYGRDRGVRIEACAVGAEAGRALLHVSSRHPTVSSLAPSWMREVAADRRFASTRWDAEVTVAVTTLDELIARHGEPRFCKIDVEGLELAVLTGLSRPLAALSFEYIPVVVERAVACVERLAELGDYRFRRSRLETLRWTTSGWLDTGEIVAALRSLPPGGRSGDIYAVRADRLVEVTGRRGG</sequence>
<evidence type="ECO:0000259" key="1">
    <source>
        <dbReference type="Pfam" id="PF05050"/>
    </source>
</evidence>
<dbReference type="Pfam" id="PF05050">
    <property type="entry name" value="Methyltransf_21"/>
    <property type="match status" value="1"/>
</dbReference>
<dbReference type="OrthoDB" id="7542440at2"/>
<dbReference type="InterPro" id="IPR006342">
    <property type="entry name" value="FkbM_mtfrase"/>
</dbReference>
<proteinExistence type="predicted"/>
<protein>
    <submittedName>
        <fullName evidence="2">FkbM family methyltransferase</fullName>
    </submittedName>
</protein>
<dbReference type="NCBIfam" id="TIGR01444">
    <property type="entry name" value="fkbM_fam"/>
    <property type="match status" value="1"/>
</dbReference>
<dbReference type="PANTHER" id="PTHR34203:SF15">
    <property type="entry name" value="SLL1173 PROTEIN"/>
    <property type="match status" value="1"/>
</dbReference>
<evidence type="ECO:0000313" key="3">
    <source>
        <dbReference type="Proteomes" id="UP000437709"/>
    </source>
</evidence>
<dbReference type="EMBL" id="WHPC01000010">
    <property type="protein sequence ID" value="MPV36365.1"/>
    <property type="molecule type" value="Genomic_DNA"/>
</dbReference>
<keyword evidence="2" id="KW-0808">Transferase</keyword>
<dbReference type="SUPFAM" id="SSF53335">
    <property type="entry name" value="S-adenosyl-L-methionine-dependent methyltransferases"/>
    <property type="match status" value="1"/>
</dbReference>
<keyword evidence="2" id="KW-0489">Methyltransferase</keyword>
<dbReference type="GO" id="GO:0032259">
    <property type="term" value="P:methylation"/>
    <property type="evidence" value="ECO:0007669"/>
    <property type="project" value="UniProtKB-KW"/>
</dbReference>
<dbReference type="InterPro" id="IPR052514">
    <property type="entry name" value="SAM-dependent_MTase"/>
</dbReference>
<comment type="caution">
    <text evidence="2">The sequence shown here is derived from an EMBL/GenBank/DDBJ whole genome shotgun (WGS) entry which is preliminary data.</text>
</comment>
<dbReference type="InterPro" id="IPR029063">
    <property type="entry name" value="SAM-dependent_MTases_sf"/>
</dbReference>
<dbReference type="Gene3D" id="3.40.50.150">
    <property type="entry name" value="Vaccinia Virus protein VP39"/>
    <property type="match status" value="1"/>
</dbReference>
<name>A0A6N7EIB9_9MICO</name>
<feature type="domain" description="Methyltransferase FkbM" evidence="1">
    <location>
        <begin position="60"/>
        <end position="195"/>
    </location>
</feature>
<gene>
    <name evidence="2" type="ORF">GB881_04745</name>
</gene>
<reference evidence="2 3" key="1">
    <citation type="submission" date="2019-10" db="EMBL/GenBank/DDBJ databases">
        <title>Georgenia wutianyii sp. nov. and Georgenia yuyongxinii sp. nov. isolated from plateau pika (Ochotona curzoniae) in the Qinghai-Tibet plateau of China.</title>
        <authorList>
            <person name="Tian Z."/>
        </authorList>
    </citation>
    <scope>NUCLEOTIDE SEQUENCE [LARGE SCALE GENOMIC DNA]</scope>
    <source>
        <strain evidence="2 3">JCM 19765</strain>
    </source>
</reference>
<evidence type="ECO:0000313" key="2">
    <source>
        <dbReference type="EMBL" id="MPV36365.1"/>
    </source>
</evidence>
<dbReference type="Proteomes" id="UP000437709">
    <property type="component" value="Unassembled WGS sequence"/>
</dbReference>
<dbReference type="AlphaFoldDB" id="A0A6N7EIB9"/>